<dbReference type="OrthoDB" id="5588185at2759"/>
<dbReference type="Gene3D" id="2.130.10.10">
    <property type="entry name" value="YVTN repeat-like/Quinoprotein amine dehydrogenase"/>
    <property type="match status" value="1"/>
</dbReference>
<dbReference type="AlphaFoldDB" id="A0A167XN18"/>
<accession>A0A167XN18</accession>
<evidence type="ECO:0000313" key="2">
    <source>
        <dbReference type="Proteomes" id="UP000078544"/>
    </source>
</evidence>
<sequence length="378" mass="41373">MTKETHEFAHVPGTNFMILSQMSNSQLLKIDLDPTTQAVVGIMSFPMGRSHESGLHGVWPSTLYPGKMWLTLQKENKLLLVDPGKDMATVPIIIKEINIPKPGNGPHCVFEIGNRVWAGLKEASHETGGYYVYSADIPSIMGQTSSNVTDQRWSNTSNAVDQKLYPCLNSPVFIVEEPETKLIYVTQDVDSSIMRINTTSGETTQMAIPPSYGNTPVGLIAGHGRMSGVWFTLAGNKTGGQGSFGRITPKGEMQMFNLRSIRSGKPGLLHLADASTKEGGPALWLVSTSLLSIHSPDALIRVTFDDDVASMKHEELLDMPTQNAMLHRVRTMNDSVFVSELNTFSLAHVKYTNVPAGQWLPSQATEDRNVGFVFAKPA</sequence>
<dbReference type="Proteomes" id="UP000078544">
    <property type="component" value="Unassembled WGS sequence"/>
</dbReference>
<dbReference type="SUPFAM" id="SSF63825">
    <property type="entry name" value="YWTD domain"/>
    <property type="match status" value="1"/>
</dbReference>
<protein>
    <submittedName>
        <fullName evidence="1">Uncharacterized protein</fullName>
    </submittedName>
</protein>
<dbReference type="EMBL" id="AZGY01000022">
    <property type="protein sequence ID" value="KZZ90269.1"/>
    <property type="molecule type" value="Genomic_DNA"/>
</dbReference>
<proteinExistence type="predicted"/>
<gene>
    <name evidence="1" type="ORF">AAL_07370</name>
</gene>
<keyword evidence="2" id="KW-1185">Reference proteome</keyword>
<organism evidence="1 2">
    <name type="scientific">Moelleriella libera RCEF 2490</name>
    <dbReference type="NCBI Taxonomy" id="1081109"/>
    <lineage>
        <taxon>Eukaryota</taxon>
        <taxon>Fungi</taxon>
        <taxon>Dikarya</taxon>
        <taxon>Ascomycota</taxon>
        <taxon>Pezizomycotina</taxon>
        <taxon>Sordariomycetes</taxon>
        <taxon>Hypocreomycetidae</taxon>
        <taxon>Hypocreales</taxon>
        <taxon>Clavicipitaceae</taxon>
        <taxon>Moelleriella</taxon>
    </lineage>
</organism>
<comment type="caution">
    <text evidence="1">The sequence shown here is derived from an EMBL/GenBank/DDBJ whole genome shotgun (WGS) entry which is preliminary data.</text>
</comment>
<dbReference type="InterPro" id="IPR015943">
    <property type="entry name" value="WD40/YVTN_repeat-like_dom_sf"/>
</dbReference>
<name>A0A167XN18_9HYPO</name>
<reference evidence="1 2" key="1">
    <citation type="journal article" date="2016" name="Genome Biol. Evol.">
        <title>Divergent and convergent evolution of fungal pathogenicity.</title>
        <authorList>
            <person name="Shang Y."/>
            <person name="Xiao G."/>
            <person name="Zheng P."/>
            <person name="Cen K."/>
            <person name="Zhan S."/>
            <person name="Wang C."/>
        </authorList>
    </citation>
    <scope>NUCLEOTIDE SEQUENCE [LARGE SCALE GENOMIC DNA]</scope>
    <source>
        <strain evidence="1 2">RCEF 2490</strain>
    </source>
</reference>
<evidence type="ECO:0000313" key="1">
    <source>
        <dbReference type="EMBL" id="KZZ90269.1"/>
    </source>
</evidence>